<gene>
    <name evidence="2" type="ORF">ACFPPB_02985</name>
</gene>
<sequence>MDSRGDWRRKVTDATGLPFSRIRALKRLGAGPMTLKDLADAMSTDAPAATVAINDLENRGLVERYPHPENRRAKLVSITAAGRSVMAATRRVVETTPPALQGLSATDIKTLRSILDKIVAHQESRAED</sequence>
<name>A0ABW0SUI9_9GAMM</name>
<dbReference type="SUPFAM" id="SSF46785">
    <property type="entry name" value="Winged helix' DNA-binding domain"/>
    <property type="match status" value="1"/>
</dbReference>
<dbReference type="PANTHER" id="PTHR33164:SF43">
    <property type="entry name" value="HTH-TYPE TRANSCRIPTIONAL REPRESSOR YETL"/>
    <property type="match status" value="1"/>
</dbReference>
<organism evidence="2 3">
    <name type="scientific">Rhodanobacter terrae</name>
    <dbReference type="NCBI Taxonomy" id="418647"/>
    <lineage>
        <taxon>Bacteria</taxon>
        <taxon>Pseudomonadati</taxon>
        <taxon>Pseudomonadota</taxon>
        <taxon>Gammaproteobacteria</taxon>
        <taxon>Lysobacterales</taxon>
        <taxon>Rhodanobacteraceae</taxon>
        <taxon>Rhodanobacter</taxon>
    </lineage>
</organism>
<dbReference type="Proteomes" id="UP001596111">
    <property type="component" value="Unassembled WGS sequence"/>
</dbReference>
<dbReference type="Gene3D" id="1.10.10.10">
    <property type="entry name" value="Winged helix-like DNA-binding domain superfamily/Winged helix DNA-binding domain"/>
    <property type="match status" value="1"/>
</dbReference>
<dbReference type="EMBL" id="JBHSNG010000002">
    <property type="protein sequence ID" value="MFC5580086.1"/>
    <property type="molecule type" value="Genomic_DNA"/>
</dbReference>
<proteinExistence type="predicted"/>
<reference evidence="3" key="1">
    <citation type="journal article" date="2019" name="Int. J. Syst. Evol. Microbiol.">
        <title>The Global Catalogue of Microorganisms (GCM) 10K type strain sequencing project: providing services to taxonomists for standard genome sequencing and annotation.</title>
        <authorList>
            <consortium name="The Broad Institute Genomics Platform"/>
            <consortium name="The Broad Institute Genome Sequencing Center for Infectious Disease"/>
            <person name="Wu L."/>
            <person name="Ma J."/>
        </authorList>
    </citation>
    <scope>NUCLEOTIDE SEQUENCE [LARGE SCALE GENOMIC DNA]</scope>
    <source>
        <strain evidence="3">CGMCC 1.13587</strain>
    </source>
</reference>
<dbReference type="PROSITE" id="PS50995">
    <property type="entry name" value="HTH_MARR_2"/>
    <property type="match status" value="1"/>
</dbReference>
<evidence type="ECO:0000259" key="1">
    <source>
        <dbReference type="PROSITE" id="PS50995"/>
    </source>
</evidence>
<dbReference type="PRINTS" id="PR00598">
    <property type="entry name" value="HTHMARR"/>
</dbReference>
<keyword evidence="3" id="KW-1185">Reference proteome</keyword>
<evidence type="ECO:0000313" key="3">
    <source>
        <dbReference type="Proteomes" id="UP001596111"/>
    </source>
</evidence>
<comment type="caution">
    <text evidence="2">The sequence shown here is derived from an EMBL/GenBank/DDBJ whole genome shotgun (WGS) entry which is preliminary data.</text>
</comment>
<dbReference type="Pfam" id="PF01047">
    <property type="entry name" value="MarR"/>
    <property type="match status" value="1"/>
</dbReference>
<dbReference type="InterPro" id="IPR036390">
    <property type="entry name" value="WH_DNA-bd_sf"/>
</dbReference>
<dbReference type="PANTHER" id="PTHR33164">
    <property type="entry name" value="TRANSCRIPTIONAL REGULATOR, MARR FAMILY"/>
    <property type="match status" value="1"/>
</dbReference>
<dbReference type="SMART" id="SM00347">
    <property type="entry name" value="HTH_MARR"/>
    <property type="match status" value="1"/>
</dbReference>
<dbReference type="InterPro" id="IPR039422">
    <property type="entry name" value="MarR/SlyA-like"/>
</dbReference>
<dbReference type="RefSeq" id="WP_377324255.1">
    <property type="nucleotide sequence ID" value="NZ_JBHSNG010000002.1"/>
</dbReference>
<dbReference type="InterPro" id="IPR036388">
    <property type="entry name" value="WH-like_DNA-bd_sf"/>
</dbReference>
<feature type="domain" description="HTH marR-type" evidence="1">
    <location>
        <begin position="1"/>
        <end position="120"/>
    </location>
</feature>
<accession>A0ABW0SUI9</accession>
<evidence type="ECO:0000313" key="2">
    <source>
        <dbReference type="EMBL" id="MFC5580086.1"/>
    </source>
</evidence>
<dbReference type="InterPro" id="IPR000835">
    <property type="entry name" value="HTH_MarR-typ"/>
</dbReference>
<protein>
    <submittedName>
        <fullName evidence="2">MarR family winged helix-turn-helix transcriptional regulator</fullName>
    </submittedName>
</protein>